<reference evidence="2 3" key="1">
    <citation type="journal article" date="2022" name="bioRxiv">
        <title>Genomics of Preaxostyla Flagellates Illuminates Evolutionary Transitions and the Path Towards Mitochondrial Loss.</title>
        <authorList>
            <person name="Novak L.V.F."/>
            <person name="Treitli S.C."/>
            <person name="Pyrih J."/>
            <person name="Halakuc P."/>
            <person name="Pipaliya S.V."/>
            <person name="Vacek V."/>
            <person name="Brzon O."/>
            <person name="Soukal P."/>
            <person name="Eme L."/>
            <person name="Dacks J.B."/>
            <person name="Karnkowska A."/>
            <person name="Elias M."/>
            <person name="Hampl V."/>
        </authorList>
    </citation>
    <scope>NUCLEOTIDE SEQUENCE [LARGE SCALE GENOMIC DNA]</scope>
    <source>
        <strain evidence="2">NAU3</strain>
        <tissue evidence="2">Gut</tissue>
    </source>
</reference>
<proteinExistence type="predicted"/>
<feature type="region of interest" description="Disordered" evidence="1">
    <location>
        <begin position="88"/>
        <end position="109"/>
    </location>
</feature>
<comment type="caution">
    <text evidence="2">The sequence shown here is derived from an EMBL/GenBank/DDBJ whole genome shotgun (WGS) entry which is preliminary data.</text>
</comment>
<organism evidence="2 3">
    <name type="scientific">Blattamonas nauphoetae</name>
    <dbReference type="NCBI Taxonomy" id="2049346"/>
    <lineage>
        <taxon>Eukaryota</taxon>
        <taxon>Metamonada</taxon>
        <taxon>Preaxostyla</taxon>
        <taxon>Oxymonadida</taxon>
        <taxon>Blattamonas</taxon>
    </lineage>
</organism>
<evidence type="ECO:0000313" key="3">
    <source>
        <dbReference type="Proteomes" id="UP001281761"/>
    </source>
</evidence>
<accession>A0ABQ9Y8C3</accession>
<feature type="region of interest" description="Disordered" evidence="1">
    <location>
        <begin position="136"/>
        <end position="167"/>
    </location>
</feature>
<keyword evidence="3" id="KW-1185">Reference proteome</keyword>
<dbReference type="EMBL" id="JARBJD010000026">
    <property type="protein sequence ID" value="KAK2959985.1"/>
    <property type="molecule type" value="Genomic_DNA"/>
</dbReference>
<sequence length="548" mass="62825">MLQQSENGRLLVSNSESFRDLGDVIDEQRSKFTETIEAHRREWLFSDFLTVLQQLSEENSNMNHLTFLNKPCFSSALNEITEVCQSILNNTDTPPSPPSPLNDQDPPSSLVFNEASLRWTSVHDEFTIRSTQNPTLSSHFTAMDTSTESEDTHLSTQISDLPSPENDQVDIDLESPISPAEQRKKSCLRILTLIHDIRSRPTDPSETDWDITPFIEQSPTLETKEVTRAHFDHTIFDSVDQYDIVRLLDESNAIFRETGNLSHLSLTQEYFTKLTHFILSETGDFGELAADHLWILLEVVPNQREIWSTVFPLLRNTFHRTNENACYSLLWIIVKELEMTELDSVLLASWTDADWIVFFSHRWIRLDSVRLFLGLMIAVLRATIRYRQSPSTSNLSLARLFSVNNNVIARSETLMSLFSQSGYLHRFKSHSICAVSLCFAAHNEPLPSSIHDAIIHLYDTGNTPTIIPRLLTVLLPFKHEIVRFLSSFPAEFVIEKELSRMLVLFDEKSWKELILLCGCFAPENLFIFLHPFILRGLGSALLQYQMSQ</sequence>
<feature type="compositionally biased region" description="Polar residues" evidence="1">
    <location>
        <begin position="136"/>
        <end position="146"/>
    </location>
</feature>
<evidence type="ECO:0000256" key="1">
    <source>
        <dbReference type="SAM" id="MobiDB-lite"/>
    </source>
</evidence>
<dbReference type="Proteomes" id="UP001281761">
    <property type="component" value="Unassembled WGS sequence"/>
</dbReference>
<gene>
    <name evidence="2" type="ORF">BLNAU_5182</name>
</gene>
<protein>
    <submittedName>
        <fullName evidence="2">Uncharacterized protein</fullName>
    </submittedName>
</protein>
<name>A0ABQ9Y8C3_9EUKA</name>
<evidence type="ECO:0000313" key="2">
    <source>
        <dbReference type="EMBL" id="KAK2959985.1"/>
    </source>
</evidence>